<dbReference type="Gene3D" id="1.10.10.60">
    <property type="entry name" value="Homeodomain-like"/>
    <property type="match status" value="1"/>
</dbReference>
<evidence type="ECO:0000256" key="1">
    <source>
        <dbReference type="ARBA" id="ARBA00004123"/>
    </source>
</evidence>
<dbReference type="InterPro" id="IPR009057">
    <property type="entry name" value="Homeodomain-like_sf"/>
</dbReference>
<feature type="domain" description="HTH myb-type" evidence="9">
    <location>
        <begin position="476"/>
        <end position="540"/>
    </location>
</feature>
<dbReference type="PROSITE" id="PS51294">
    <property type="entry name" value="HTH_MYB"/>
    <property type="match status" value="1"/>
</dbReference>
<name>A0A2C9TZN2_MANES</name>
<evidence type="ECO:0000256" key="4">
    <source>
        <dbReference type="ARBA" id="ARBA00022833"/>
    </source>
</evidence>
<dbReference type="PANTHER" id="PTHR47863">
    <property type="entry name" value="RING/FYVE/PHD ZINC FINGER SUPERFAMILY PROTEIN"/>
    <property type="match status" value="1"/>
</dbReference>
<feature type="compositionally biased region" description="Basic residues" evidence="7">
    <location>
        <begin position="1"/>
        <end position="14"/>
    </location>
</feature>
<dbReference type="Gene3D" id="3.30.40.10">
    <property type="entry name" value="Zinc/RING finger domain, C3HC4 (zinc finger)"/>
    <property type="match status" value="1"/>
</dbReference>
<proteinExistence type="predicted"/>
<keyword evidence="6" id="KW-0175">Coiled coil</keyword>
<feature type="compositionally biased region" description="Basic and acidic residues" evidence="7">
    <location>
        <begin position="259"/>
        <end position="268"/>
    </location>
</feature>
<dbReference type="InterPro" id="IPR001005">
    <property type="entry name" value="SANT/Myb"/>
</dbReference>
<evidence type="ECO:0000256" key="3">
    <source>
        <dbReference type="ARBA" id="ARBA00022771"/>
    </source>
</evidence>
<organism evidence="10">
    <name type="scientific">Manihot esculenta</name>
    <name type="common">Cassava</name>
    <name type="synonym">Jatropha manihot</name>
    <dbReference type="NCBI Taxonomy" id="3983"/>
    <lineage>
        <taxon>Eukaryota</taxon>
        <taxon>Viridiplantae</taxon>
        <taxon>Streptophyta</taxon>
        <taxon>Embryophyta</taxon>
        <taxon>Tracheophyta</taxon>
        <taxon>Spermatophyta</taxon>
        <taxon>Magnoliopsida</taxon>
        <taxon>eudicotyledons</taxon>
        <taxon>Gunneridae</taxon>
        <taxon>Pentapetalae</taxon>
        <taxon>rosids</taxon>
        <taxon>fabids</taxon>
        <taxon>Malpighiales</taxon>
        <taxon>Euphorbiaceae</taxon>
        <taxon>Crotonoideae</taxon>
        <taxon>Manihoteae</taxon>
        <taxon>Manihot</taxon>
    </lineage>
</organism>
<dbReference type="PROSITE" id="PS01359">
    <property type="entry name" value="ZF_PHD_1"/>
    <property type="match status" value="1"/>
</dbReference>
<feature type="domain" description="Myb-like" evidence="8">
    <location>
        <begin position="476"/>
        <end position="536"/>
    </location>
</feature>
<dbReference type="STRING" id="3983.A0A2C9TZN2"/>
<dbReference type="PANTHER" id="PTHR47863:SF5">
    <property type="entry name" value="HOMEODOMAIN-LIKE PROTEIN WITH RING_FYVE_PHD-TYPE ZINC FINGER DOMAIN-CONTAINING PROTEIN-RELATED"/>
    <property type="match status" value="1"/>
</dbReference>
<dbReference type="GO" id="GO:0005634">
    <property type="term" value="C:nucleus"/>
    <property type="evidence" value="ECO:0007669"/>
    <property type="project" value="UniProtKB-SubCell"/>
</dbReference>
<evidence type="ECO:0000256" key="7">
    <source>
        <dbReference type="SAM" id="MobiDB-lite"/>
    </source>
</evidence>
<evidence type="ECO:0000256" key="6">
    <source>
        <dbReference type="SAM" id="Coils"/>
    </source>
</evidence>
<dbReference type="SUPFAM" id="SSF57903">
    <property type="entry name" value="FYVE/PHD zinc finger"/>
    <property type="match status" value="1"/>
</dbReference>
<gene>
    <name evidence="10" type="ORF">MANES_18G010900</name>
</gene>
<dbReference type="InterPro" id="IPR017930">
    <property type="entry name" value="Myb_dom"/>
</dbReference>
<sequence length="548" mass="60953">MRTKLRSTRPHFSKSSRGSLSATYARPLPSPVPDKNAEDGTDLMAQDQSSESDGDVEGDGRESKVCEAKADGLSSMDVDWSEEKACIKCNMGGELLLCCGFGCPIALHGKCIPCNPRYDNAGNFYCPFCWYKLQLATAEELRKKALLAKKNLQDFMYCGPTEVDHGKEKQNDGSAKGNDSNVRLFVEERNKNEHLERMEQEKNNQVADEQDEEILEEEDHAGSVNVNTQCVEEEAIVDGALHKSAEVTAETTKASEGNQVREEEKEQIHRDLPETNVTCTGGDVALNVPEMCDSDAETVTVRVNSGRTPSERGGDQAREEKKEQIDGDAPESKVTCTGGDAAMDDPEMCDSDTETVTVRLNCGRKQSERRGDQVREEKEEQIYGDAQETNVTTGAGATLNAPEMWDSPTIARRMSCGEQTNNLSAESAESPRGSSLHPPVTVMDEAMKQKEEVGSVYMSEQSKVPAKKYKNLPFPHEKRKRVPWKSDEEEMLKEGLQKVSTKNKNIPWRKILEFGQHVFHASRSPADLKDKWRQIVARESSTTNRRSS</sequence>
<feature type="compositionally biased region" description="Polar residues" evidence="7">
    <location>
        <begin position="249"/>
        <end position="258"/>
    </location>
</feature>
<dbReference type="EMBL" id="CM004404">
    <property type="protein sequence ID" value="OAY22593.1"/>
    <property type="molecule type" value="Genomic_DNA"/>
</dbReference>
<evidence type="ECO:0000256" key="5">
    <source>
        <dbReference type="ARBA" id="ARBA00023242"/>
    </source>
</evidence>
<keyword evidence="2" id="KW-0479">Metal-binding</keyword>
<dbReference type="AlphaFoldDB" id="A0A2C9TZN2"/>
<evidence type="ECO:0000259" key="9">
    <source>
        <dbReference type="PROSITE" id="PS51294"/>
    </source>
</evidence>
<evidence type="ECO:0000259" key="8">
    <source>
        <dbReference type="PROSITE" id="PS50090"/>
    </source>
</evidence>
<protein>
    <submittedName>
        <fullName evidence="10">Uncharacterized protein</fullName>
    </submittedName>
</protein>
<evidence type="ECO:0000256" key="2">
    <source>
        <dbReference type="ARBA" id="ARBA00022723"/>
    </source>
</evidence>
<accession>A0A2C9TZN2</accession>
<evidence type="ECO:0000313" key="10">
    <source>
        <dbReference type="EMBL" id="OAY22593.1"/>
    </source>
</evidence>
<keyword evidence="3" id="KW-0863">Zinc-finger</keyword>
<dbReference type="SMART" id="SM00717">
    <property type="entry name" value="SANT"/>
    <property type="match status" value="1"/>
</dbReference>
<dbReference type="InterPro" id="IPR019786">
    <property type="entry name" value="Zinc_finger_PHD-type_CS"/>
</dbReference>
<keyword evidence="4" id="KW-0862">Zinc</keyword>
<dbReference type="GO" id="GO:0008270">
    <property type="term" value="F:zinc ion binding"/>
    <property type="evidence" value="ECO:0007669"/>
    <property type="project" value="UniProtKB-KW"/>
</dbReference>
<dbReference type="PROSITE" id="PS50090">
    <property type="entry name" value="MYB_LIKE"/>
    <property type="match status" value="1"/>
</dbReference>
<feature type="coiled-coil region" evidence="6">
    <location>
        <begin position="185"/>
        <end position="218"/>
    </location>
</feature>
<dbReference type="CDD" id="cd11660">
    <property type="entry name" value="SANT_TRF"/>
    <property type="match status" value="1"/>
</dbReference>
<keyword evidence="5" id="KW-0539">Nucleus</keyword>
<dbReference type="InterPro" id="IPR011011">
    <property type="entry name" value="Znf_FYVE_PHD"/>
</dbReference>
<feature type="region of interest" description="Disordered" evidence="7">
    <location>
        <begin position="248"/>
        <end position="268"/>
    </location>
</feature>
<feature type="compositionally biased region" description="Basic and acidic residues" evidence="7">
    <location>
        <begin position="309"/>
        <end position="325"/>
    </location>
</feature>
<feature type="compositionally biased region" description="Acidic residues" evidence="7">
    <location>
        <begin position="342"/>
        <end position="352"/>
    </location>
</feature>
<dbReference type="InterPro" id="IPR013083">
    <property type="entry name" value="Znf_RING/FYVE/PHD"/>
</dbReference>
<feature type="region of interest" description="Disordered" evidence="7">
    <location>
        <begin position="303"/>
        <end position="352"/>
    </location>
</feature>
<reference evidence="10" key="1">
    <citation type="submission" date="2016-02" db="EMBL/GenBank/DDBJ databases">
        <title>WGS assembly of Manihot esculenta.</title>
        <authorList>
            <person name="Bredeson J.V."/>
            <person name="Prochnik S.E."/>
            <person name="Lyons J.B."/>
            <person name="Schmutz J."/>
            <person name="Grimwood J."/>
            <person name="Vrebalov J."/>
            <person name="Bart R.S."/>
            <person name="Amuge T."/>
            <person name="Ferguson M.E."/>
            <person name="Green R."/>
            <person name="Putnam N."/>
            <person name="Stites J."/>
            <person name="Rounsley S."/>
            <person name="Rokhsar D.S."/>
        </authorList>
    </citation>
    <scope>NUCLEOTIDE SEQUENCE [LARGE SCALE GENOMIC DNA]</scope>
    <source>
        <tissue evidence="10">Leaf</tissue>
    </source>
</reference>
<feature type="region of interest" description="Disordered" evidence="7">
    <location>
        <begin position="1"/>
        <end position="61"/>
    </location>
</feature>
<comment type="subcellular location">
    <subcellularLocation>
        <location evidence="1">Nucleus</location>
    </subcellularLocation>
</comment>
<dbReference type="SUPFAM" id="SSF46689">
    <property type="entry name" value="Homeodomain-like"/>
    <property type="match status" value="1"/>
</dbReference>